<evidence type="ECO:0000256" key="3">
    <source>
        <dbReference type="ARBA" id="ARBA00004760"/>
    </source>
</evidence>
<organism evidence="19 20">
    <name type="scientific">Hypsibius exemplaris</name>
    <name type="common">Freshwater tardigrade</name>
    <dbReference type="NCBI Taxonomy" id="2072580"/>
    <lineage>
        <taxon>Eukaryota</taxon>
        <taxon>Metazoa</taxon>
        <taxon>Ecdysozoa</taxon>
        <taxon>Tardigrada</taxon>
        <taxon>Eutardigrada</taxon>
        <taxon>Parachela</taxon>
        <taxon>Hypsibioidea</taxon>
        <taxon>Hypsibiidae</taxon>
        <taxon>Hypsibius</taxon>
    </lineage>
</organism>
<feature type="domain" description="Homeobox" evidence="17">
    <location>
        <begin position="69"/>
        <end position="130"/>
    </location>
</feature>
<dbReference type="SMART" id="SM00724">
    <property type="entry name" value="TLC"/>
    <property type="match status" value="1"/>
</dbReference>
<keyword evidence="12 14" id="KW-0371">Homeobox</keyword>
<dbReference type="GO" id="GO:0005789">
    <property type="term" value="C:endoplasmic reticulum membrane"/>
    <property type="evidence" value="ECO:0007669"/>
    <property type="project" value="UniProtKB-SubCell"/>
</dbReference>
<evidence type="ECO:0000256" key="6">
    <source>
        <dbReference type="ARBA" id="ARBA00022692"/>
    </source>
</evidence>
<evidence type="ECO:0000256" key="15">
    <source>
        <dbReference type="SAM" id="MobiDB-lite"/>
    </source>
</evidence>
<keyword evidence="9" id="KW-0443">Lipid metabolism</keyword>
<feature type="compositionally biased region" description="Polar residues" evidence="15">
    <location>
        <begin position="389"/>
        <end position="409"/>
    </location>
</feature>
<dbReference type="PANTHER" id="PTHR12560:SF0">
    <property type="entry name" value="LD18904P"/>
    <property type="match status" value="1"/>
</dbReference>
<dbReference type="GO" id="GO:0005634">
    <property type="term" value="C:nucleus"/>
    <property type="evidence" value="ECO:0007669"/>
    <property type="project" value="UniProtKB-SubCell"/>
</dbReference>
<keyword evidence="12 14" id="KW-0238">DNA-binding</keyword>
<comment type="subcellular location">
    <subcellularLocation>
        <location evidence="2">Endoplasmic reticulum membrane</location>
        <topology evidence="2">Multi-pass membrane protein</topology>
    </subcellularLocation>
    <subcellularLocation>
        <location evidence="1 12 14">Nucleus</location>
    </subcellularLocation>
</comment>
<proteinExistence type="predicted"/>
<evidence type="ECO:0000256" key="10">
    <source>
        <dbReference type="ARBA" id="ARBA00023136"/>
    </source>
</evidence>
<keyword evidence="10 13" id="KW-0472">Membrane</keyword>
<dbReference type="InterPro" id="IPR016439">
    <property type="entry name" value="Lag1/Lac1-like"/>
</dbReference>
<dbReference type="OrthoDB" id="537032at2759"/>
<dbReference type="InterPro" id="IPR009057">
    <property type="entry name" value="Homeodomain-like_sf"/>
</dbReference>
<keyword evidence="12 14" id="KW-0539">Nucleus</keyword>
<dbReference type="GO" id="GO:0003677">
    <property type="term" value="F:DNA binding"/>
    <property type="evidence" value="ECO:0007669"/>
    <property type="project" value="UniProtKB-UniRule"/>
</dbReference>
<dbReference type="PROSITE" id="PS50071">
    <property type="entry name" value="HOMEOBOX_2"/>
    <property type="match status" value="1"/>
</dbReference>
<dbReference type="Gene3D" id="1.10.10.60">
    <property type="entry name" value="Homeodomain-like"/>
    <property type="match status" value="1"/>
</dbReference>
<dbReference type="Pfam" id="PF00046">
    <property type="entry name" value="Homeodomain"/>
    <property type="match status" value="1"/>
</dbReference>
<evidence type="ECO:0000256" key="1">
    <source>
        <dbReference type="ARBA" id="ARBA00004123"/>
    </source>
</evidence>
<comment type="caution">
    <text evidence="19">The sequence shown here is derived from an EMBL/GenBank/DDBJ whole genome shotgun (WGS) entry which is preliminary data.</text>
</comment>
<keyword evidence="20" id="KW-1185">Reference proteome</keyword>
<gene>
    <name evidence="19" type="ORF">BV898_05289</name>
</gene>
<keyword evidence="7" id="KW-0256">Endoplasmic reticulum</keyword>
<dbReference type="Pfam" id="PF03798">
    <property type="entry name" value="TRAM_LAG1_CLN8"/>
    <property type="match status" value="1"/>
</dbReference>
<protein>
    <submittedName>
        <fullName evidence="19">Ceramide synthase 5</fullName>
    </submittedName>
</protein>
<dbReference type="GO" id="GO:0050291">
    <property type="term" value="F:sphingosine N-acyltransferase activity"/>
    <property type="evidence" value="ECO:0007669"/>
    <property type="project" value="InterPro"/>
</dbReference>
<feature type="DNA-binding region" description="Homeobox" evidence="12">
    <location>
        <begin position="71"/>
        <end position="131"/>
    </location>
</feature>
<dbReference type="UniPathway" id="UPA00222"/>
<dbReference type="PIRSF" id="PIRSF005225">
    <property type="entry name" value="LAG1_LAC1"/>
    <property type="match status" value="1"/>
</dbReference>
<evidence type="ECO:0000256" key="2">
    <source>
        <dbReference type="ARBA" id="ARBA00004477"/>
    </source>
</evidence>
<evidence type="ECO:0000256" key="5">
    <source>
        <dbReference type="ARBA" id="ARBA00022679"/>
    </source>
</evidence>
<dbReference type="SMART" id="SM00389">
    <property type="entry name" value="HOX"/>
    <property type="match status" value="1"/>
</dbReference>
<comment type="pathway">
    <text evidence="3">Lipid metabolism; sphingolipid metabolism.</text>
</comment>
<dbReference type="CDD" id="cd00086">
    <property type="entry name" value="homeodomain"/>
    <property type="match status" value="1"/>
</dbReference>
<comment type="catalytic activity">
    <reaction evidence="11">
        <text>sphinganine + octadecanoyl-CoA = N-(octadecanoyl)-sphinganine + CoA + H(+)</text>
        <dbReference type="Rhea" id="RHEA:36547"/>
        <dbReference type="ChEBI" id="CHEBI:15378"/>
        <dbReference type="ChEBI" id="CHEBI:57287"/>
        <dbReference type="ChEBI" id="CHEBI:57394"/>
        <dbReference type="ChEBI" id="CHEBI:57817"/>
        <dbReference type="ChEBI" id="CHEBI:67033"/>
    </reaction>
    <physiologicalReaction direction="left-to-right" evidence="11">
        <dbReference type="Rhea" id="RHEA:36548"/>
    </physiologicalReaction>
</comment>
<keyword evidence="6 13" id="KW-0812">Transmembrane</keyword>
<feature type="transmembrane region" description="Helical" evidence="16">
    <location>
        <begin position="266"/>
        <end position="288"/>
    </location>
</feature>
<feature type="domain" description="TLC" evidence="18">
    <location>
        <begin position="133"/>
        <end position="339"/>
    </location>
</feature>
<feature type="transmembrane region" description="Helical" evidence="16">
    <location>
        <begin position="39"/>
        <end position="58"/>
    </location>
</feature>
<feature type="compositionally biased region" description="Acidic residues" evidence="15">
    <location>
        <begin position="350"/>
        <end position="360"/>
    </location>
</feature>
<dbReference type="FunFam" id="1.10.10.60:FF:000020">
    <property type="entry name" value="Ceramide synthase 5"/>
    <property type="match status" value="1"/>
</dbReference>
<evidence type="ECO:0000313" key="20">
    <source>
        <dbReference type="Proteomes" id="UP000192578"/>
    </source>
</evidence>
<feature type="transmembrane region" description="Helical" evidence="16">
    <location>
        <begin position="142"/>
        <end position="162"/>
    </location>
</feature>
<evidence type="ECO:0000256" key="8">
    <source>
        <dbReference type="ARBA" id="ARBA00022989"/>
    </source>
</evidence>
<evidence type="ECO:0000259" key="18">
    <source>
        <dbReference type="PROSITE" id="PS50922"/>
    </source>
</evidence>
<dbReference type="AlphaFoldDB" id="A0A1W0WZQ3"/>
<evidence type="ECO:0000256" key="16">
    <source>
        <dbReference type="SAM" id="Phobius"/>
    </source>
</evidence>
<feature type="region of interest" description="Disordered" evidence="15">
    <location>
        <begin position="342"/>
        <end position="409"/>
    </location>
</feature>
<evidence type="ECO:0000313" key="19">
    <source>
        <dbReference type="EMBL" id="OQV20706.1"/>
    </source>
</evidence>
<sequence>MDLVSRVSSVFWAEWFWLPRGYNWTTFTSTPEKLYPDFYWIYFPIPFSLLLFLVRILFEKKICDPIGRSMGISERRTHPPVSNRALEKEYRKKKKAPDGEQLKGLSKRTDLTTRQVESWFRQRKASETLSQLQKFSETGWRFFYYTAIFIYGLWAVSSKSWFYDTKECWRGYPLHAVDRDMWWYYMLELSFYWSLLISQFFDVRRKDFWQMFTHHVTTILLLTLSWMDNLVRMGSLVLIIHDVADVFLEAAKLARYANKPKLCDAFFIVFAVVWIISRMFIYPYVVVYTALFEACQTVALEGINCFPAYYVFNALIICLQVLHFIWTWYIVRIAVKSIRTGKTDDNRSDTEEEDEMDAGTDDAAQLGGGDSERRSPKAIGDLIKRPTHSHTVGDSASANGNTPRSTKSK</sequence>
<dbReference type="GO" id="GO:0046513">
    <property type="term" value="P:ceramide biosynthetic process"/>
    <property type="evidence" value="ECO:0007669"/>
    <property type="project" value="InterPro"/>
</dbReference>
<evidence type="ECO:0000256" key="12">
    <source>
        <dbReference type="PROSITE-ProRule" id="PRU00108"/>
    </source>
</evidence>
<dbReference type="InterPro" id="IPR001356">
    <property type="entry name" value="HD"/>
</dbReference>
<evidence type="ECO:0000256" key="7">
    <source>
        <dbReference type="ARBA" id="ARBA00022824"/>
    </source>
</evidence>
<dbReference type="PANTHER" id="PTHR12560">
    <property type="entry name" value="LONGEVITY ASSURANCE FACTOR 1 LAG1"/>
    <property type="match status" value="1"/>
</dbReference>
<evidence type="ECO:0000256" key="13">
    <source>
        <dbReference type="PROSITE-ProRule" id="PRU00205"/>
    </source>
</evidence>
<accession>A0A1W0WZQ3</accession>
<dbReference type="EMBL" id="MTYJ01000028">
    <property type="protein sequence ID" value="OQV20706.1"/>
    <property type="molecule type" value="Genomic_DNA"/>
</dbReference>
<dbReference type="SUPFAM" id="SSF46689">
    <property type="entry name" value="Homeodomain-like"/>
    <property type="match status" value="1"/>
</dbReference>
<reference evidence="20" key="1">
    <citation type="submission" date="2017-01" db="EMBL/GenBank/DDBJ databases">
        <title>Comparative genomics of anhydrobiosis in the tardigrade Hypsibius dujardini.</title>
        <authorList>
            <person name="Yoshida Y."/>
            <person name="Koutsovoulos G."/>
            <person name="Laetsch D."/>
            <person name="Stevens L."/>
            <person name="Kumar S."/>
            <person name="Horikawa D."/>
            <person name="Ishino K."/>
            <person name="Komine S."/>
            <person name="Tomita M."/>
            <person name="Blaxter M."/>
            <person name="Arakawa K."/>
        </authorList>
    </citation>
    <scope>NUCLEOTIDE SEQUENCE [LARGE SCALE GENOMIC DNA]</scope>
    <source>
        <strain evidence="20">Z151</strain>
    </source>
</reference>
<evidence type="ECO:0000256" key="4">
    <source>
        <dbReference type="ARBA" id="ARBA00004991"/>
    </source>
</evidence>
<dbReference type="InterPro" id="IPR006634">
    <property type="entry name" value="TLC-dom"/>
</dbReference>
<keyword evidence="8 16" id="KW-1133">Transmembrane helix</keyword>
<feature type="transmembrane region" description="Helical" evidence="16">
    <location>
        <begin position="308"/>
        <end position="331"/>
    </location>
</feature>
<name>A0A1W0WZQ3_HYPEX</name>
<keyword evidence="5" id="KW-0808">Transferase</keyword>
<evidence type="ECO:0000256" key="9">
    <source>
        <dbReference type="ARBA" id="ARBA00023098"/>
    </source>
</evidence>
<evidence type="ECO:0000259" key="17">
    <source>
        <dbReference type="PROSITE" id="PS50071"/>
    </source>
</evidence>
<comment type="pathway">
    <text evidence="4">Sphingolipid metabolism.</text>
</comment>
<dbReference type="Proteomes" id="UP000192578">
    <property type="component" value="Unassembled WGS sequence"/>
</dbReference>
<feature type="transmembrane region" description="Helical" evidence="16">
    <location>
        <begin position="182"/>
        <end position="201"/>
    </location>
</feature>
<dbReference type="PROSITE" id="PS50922">
    <property type="entry name" value="TLC"/>
    <property type="match status" value="1"/>
</dbReference>
<evidence type="ECO:0000256" key="11">
    <source>
        <dbReference type="ARBA" id="ARBA00049036"/>
    </source>
</evidence>
<evidence type="ECO:0000256" key="14">
    <source>
        <dbReference type="RuleBase" id="RU000682"/>
    </source>
</evidence>